<comment type="subcellular location">
    <subcellularLocation>
        <location evidence="1">Cell outer membrane</location>
        <topology evidence="1">Multi-pass membrane protein</topology>
    </subcellularLocation>
</comment>
<evidence type="ECO:0000256" key="4">
    <source>
        <dbReference type="ARBA" id="ARBA00022692"/>
    </source>
</evidence>
<keyword evidence="7" id="KW-0998">Cell outer membrane</keyword>
<keyword evidence="6" id="KW-0472">Membrane</keyword>
<dbReference type="InterPro" id="IPR006311">
    <property type="entry name" value="TAT_signal"/>
</dbReference>
<evidence type="ECO:0000313" key="10">
    <source>
        <dbReference type="Proteomes" id="UP001374803"/>
    </source>
</evidence>
<evidence type="ECO:0000256" key="3">
    <source>
        <dbReference type="ARBA" id="ARBA00022452"/>
    </source>
</evidence>
<evidence type="ECO:0000256" key="2">
    <source>
        <dbReference type="ARBA" id="ARBA00008163"/>
    </source>
</evidence>
<dbReference type="EMBL" id="CP089983">
    <property type="protein sequence ID" value="WXB06590.1"/>
    <property type="molecule type" value="Genomic_DNA"/>
</dbReference>
<keyword evidence="4" id="KW-0812">Transmembrane</keyword>
<keyword evidence="3" id="KW-1134">Transmembrane beta strand</keyword>
<evidence type="ECO:0000256" key="1">
    <source>
        <dbReference type="ARBA" id="ARBA00004571"/>
    </source>
</evidence>
<name>A0ABZ2L736_9BACT</name>
<dbReference type="PANTHER" id="PTHR35093">
    <property type="entry name" value="OUTER MEMBRANE PROTEIN NMB0088-RELATED"/>
    <property type="match status" value="1"/>
</dbReference>
<reference evidence="9" key="1">
    <citation type="submission" date="2021-12" db="EMBL/GenBank/DDBJ databases">
        <title>Discovery of the Pendulisporaceae a myxobacterial family with distinct sporulation behavior and unique specialized metabolism.</title>
        <authorList>
            <person name="Garcia R."/>
            <person name="Popoff A."/>
            <person name="Bader C.D."/>
            <person name="Loehr J."/>
            <person name="Walesch S."/>
            <person name="Walt C."/>
            <person name="Boldt J."/>
            <person name="Bunk B."/>
            <person name="Haeckl F.J.F.P.J."/>
            <person name="Gunesch A.P."/>
            <person name="Birkelbach J."/>
            <person name="Nuebel U."/>
            <person name="Pietschmann T."/>
            <person name="Bach T."/>
            <person name="Mueller R."/>
        </authorList>
    </citation>
    <scope>NUCLEOTIDE SEQUENCE</scope>
    <source>
        <strain evidence="9">MSr11367</strain>
    </source>
</reference>
<keyword evidence="5 8" id="KW-0732">Signal</keyword>
<protein>
    <submittedName>
        <fullName evidence="9">Outer membrane protein transport protein</fullName>
    </submittedName>
</protein>
<evidence type="ECO:0000256" key="6">
    <source>
        <dbReference type="ARBA" id="ARBA00023136"/>
    </source>
</evidence>
<sequence>MERRRGVIRALALAAGFIVLDAAFAHSTAQAGGLNFSDRGVKPLGRGGAWVAGADDVGAVWYNPAGLADAGTSLMADFAWLNHTSSFTRKTQVIDGAGTVRVYQFPTVTGKSPVLPIPTLGGSYNWGKKKQFTVAGALYAPYTAITSFPTQVDGQPAPQRYSLISLDGSALVNVGAWFAWKPIEQIRLGIGVGALVGTFTSTVFFNANPADRLIGAPEDPNYDSEGKLTAHIISPVANLGATFVPVKYVRIGLSYNLPIWINAPGDMQVRLPNAVLFDKATVSGEDVRVKFKLPGIFRAGIEVRPIEAIRAEVSYVREFWGIHDEIQVRPENIGLNNVTGFPSPYYVPTITLPRHFQDSNSFRVGAQGTINIKNAYKIDLRAGFNYDQSAIPTPYLSPLTIDMDKYTVSFGGSLHVGNHWRLDAVYARIFAPDQEVSPAEAAVPKVNPVRGNPTATESINGGSYTASANVFGVGVNYRFK</sequence>
<evidence type="ECO:0000313" key="9">
    <source>
        <dbReference type="EMBL" id="WXB06590.1"/>
    </source>
</evidence>
<organism evidence="9 10">
    <name type="scientific">Pendulispora rubella</name>
    <dbReference type="NCBI Taxonomy" id="2741070"/>
    <lineage>
        <taxon>Bacteria</taxon>
        <taxon>Pseudomonadati</taxon>
        <taxon>Myxococcota</taxon>
        <taxon>Myxococcia</taxon>
        <taxon>Myxococcales</taxon>
        <taxon>Sorangiineae</taxon>
        <taxon>Pendulisporaceae</taxon>
        <taxon>Pendulispora</taxon>
    </lineage>
</organism>
<dbReference type="PANTHER" id="PTHR35093:SF8">
    <property type="entry name" value="OUTER MEMBRANE PROTEIN NMB0088-RELATED"/>
    <property type="match status" value="1"/>
</dbReference>
<gene>
    <name evidence="9" type="ORF">LVJ94_04935</name>
</gene>
<dbReference type="PROSITE" id="PS51318">
    <property type="entry name" value="TAT"/>
    <property type="match status" value="1"/>
</dbReference>
<feature type="signal peptide" evidence="8">
    <location>
        <begin position="1"/>
        <end position="31"/>
    </location>
</feature>
<dbReference type="Proteomes" id="UP001374803">
    <property type="component" value="Chromosome"/>
</dbReference>
<evidence type="ECO:0000256" key="5">
    <source>
        <dbReference type="ARBA" id="ARBA00022729"/>
    </source>
</evidence>
<dbReference type="RefSeq" id="WP_394836239.1">
    <property type="nucleotide sequence ID" value="NZ_CP089929.1"/>
</dbReference>
<feature type="chain" id="PRO_5046370907" evidence="8">
    <location>
        <begin position="32"/>
        <end position="480"/>
    </location>
</feature>
<keyword evidence="10" id="KW-1185">Reference proteome</keyword>
<dbReference type="InterPro" id="IPR005017">
    <property type="entry name" value="OMPP1/FadL/TodX"/>
</dbReference>
<dbReference type="Gene3D" id="2.40.160.60">
    <property type="entry name" value="Outer membrane protein transport protein (OMPP1/FadL/TodX)"/>
    <property type="match status" value="1"/>
</dbReference>
<proteinExistence type="inferred from homology"/>
<evidence type="ECO:0000256" key="7">
    <source>
        <dbReference type="ARBA" id="ARBA00023237"/>
    </source>
</evidence>
<accession>A0ABZ2L736</accession>
<evidence type="ECO:0000256" key="8">
    <source>
        <dbReference type="SAM" id="SignalP"/>
    </source>
</evidence>
<dbReference type="SUPFAM" id="SSF56935">
    <property type="entry name" value="Porins"/>
    <property type="match status" value="1"/>
</dbReference>
<comment type="similarity">
    <text evidence="2">Belongs to the OmpP1/FadL family.</text>
</comment>
<dbReference type="Pfam" id="PF03349">
    <property type="entry name" value="Toluene_X"/>
    <property type="match status" value="1"/>
</dbReference>